<evidence type="ECO:0000313" key="6">
    <source>
        <dbReference type="Proteomes" id="UP001500339"/>
    </source>
</evidence>
<evidence type="ECO:0000256" key="2">
    <source>
        <dbReference type="ARBA" id="ARBA00022679"/>
    </source>
</evidence>
<accession>A0ABP3U5H8</accession>
<evidence type="ECO:0000313" key="5">
    <source>
        <dbReference type="EMBL" id="GAA0722433.1"/>
    </source>
</evidence>
<dbReference type="RefSeq" id="WP_343768160.1">
    <property type="nucleotide sequence ID" value="NZ_BAAACF010000001.1"/>
</dbReference>
<dbReference type="Gene3D" id="3.30.750.70">
    <property type="entry name" value="4-hydroxybutyrate coenzyme like domains"/>
    <property type="match status" value="1"/>
</dbReference>
<dbReference type="SUPFAM" id="SSF100950">
    <property type="entry name" value="NagB/RpiA/CoA transferase-like"/>
    <property type="match status" value="2"/>
</dbReference>
<dbReference type="GO" id="GO:0016787">
    <property type="term" value="F:hydrolase activity"/>
    <property type="evidence" value="ECO:0007669"/>
    <property type="project" value="UniProtKB-KW"/>
</dbReference>
<protein>
    <submittedName>
        <fullName evidence="5">Acetyl-CoA hydrolase/transferase C-terminal domain-containing protein</fullName>
    </submittedName>
</protein>
<dbReference type="InterPro" id="IPR003702">
    <property type="entry name" value="ActCoA_hydro_N"/>
</dbReference>
<dbReference type="Pfam" id="PF02550">
    <property type="entry name" value="AcetylCoA_hydro"/>
    <property type="match status" value="1"/>
</dbReference>
<organism evidence="5 6">
    <name type="scientific">Clostridium malenominatum</name>
    <dbReference type="NCBI Taxonomy" id="1539"/>
    <lineage>
        <taxon>Bacteria</taxon>
        <taxon>Bacillati</taxon>
        <taxon>Bacillota</taxon>
        <taxon>Clostridia</taxon>
        <taxon>Eubacteriales</taxon>
        <taxon>Clostridiaceae</taxon>
        <taxon>Clostridium</taxon>
    </lineage>
</organism>
<keyword evidence="2" id="KW-0808">Transferase</keyword>
<evidence type="ECO:0000256" key="1">
    <source>
        <dbReference type="ARBA" id="ARBA00009632"/>
    </source>
</evidence>
<comment type="similarity">
    <text evidence="1">Belongs to the acetyl-CoA hydrolase/transferase family.</text>
</comment>
<gene>
    <name evidence="5" type="ORF">GCM10008905_13900</name>
</gene>
<name>A0ABP3U5H8_9CLOT</name>
<dbReference type="Gene3D" id="3.40.1080.20">
    <property type="entry name" value="Acetyl-CoA hydrolase/transferase C-terminal domain"/>
    <property type="match status" value="1"/>
</dbReference>
<dbReference type="Pfam" id="PF13336">
    <property type="entry name" value="AcetylCoA_hyd_C"/>
    <property type="match status" value="1"/>
</dbReference>
<keyword evidence="6" id="KW-1185">Reference proteome</keyword>
<dbReference type="InterPro" id="IPR026888">
    <property type="entry name" value="AcetylCoA_hyd_C"/>
</dbReference>
<dbReference type="Gene3D" id="3.40.1080.10">
    <property type="entry name" value="Glutaconate Coenzyme A-transferase"/>
    <property type="match status" value="1"/>
</dbReference>
<keyword evidence="5" id="KW-0378">Hydrolase</keyword>
<dbReference type="PANTHER" id="PTHR21432">
    <property type="entry name" value="ACETYL-COA HYDROLASE-RELATED"/>
    <property type="match status" value="1"/>
</dbReference>
<dbReference type="InterPro" id="IPR046433">
    <property type="entry name" value="ActCoA_hydro"/>
</dbReference>
<dbReference type="PANTHER" id="PTHR21432:SF20">
    <property type="entry name" value="ACETYL-COA HYDROLASE"/>
    <property type="match status" value="1"/>
</dbReference>
<feature type="domain" description="Acetyl-CoA hydrolase/transferase N-terminal" evidence="3">
    <location>
        <begin position="84"/>
        <end position="187"/>
    </location>
</feature>
<dbReference type="InterPro" id="IPR038460">
    <property type="entry name" value="AcetylCoA_hyd_C_sf"/>
</dbReference>
<evidence type="ECO:0000259" key="4">
    <source>
        <dbReference type="Pfam" id="PF13336"/>
    </source>
</evidence>
<dbReference type="Proteomes" id="UP001500339">
    <property type="component" value="Unassembled WGS sequence"/>
</dbReference>
<evidence type="ECO:0000259" key="3">
    <source>
        <dbReference type="Pfam" id="PF02550"/>
    </source>
</evidence>
<feature type="domain" description="Acetyl-CoA hydrolase/transferase C-terminal" evidence="4">
    <location>
        <begin position="275"/>
        <end position="433"/>
    </location>
</feature>
<comment type="caution">
    <text evidence="5">The sequence shown here is derived from an EMBL/GenBank/DDBJ whole genome shotgun (WGS) entry which is preliminary data.</text>
</comment>
<dbReference type="EMBL" id="BAAACF010000001">
    <property type="protein sequence ID" value="GAA0722433.1"/>
    <property type="molecule type" value="Genomic_DNA"/>
</dbReference>
<sequence>MNYKEIYKSKIRTLQGALELIKSNDFIFTAQAASEPITLLHNLHIIREKGIRGCDLTNCFPVENYEFIKNPLYKDTICVNGWFYTAPLRKSHCNGNVSLVPQHAHSALKKRIFASERRRLVLLCTCSPMDKHGFLTLSLSSVYERELIDMGALVIAEVNSNFPRTFGDTTVHISEISALVETNYAVPSIPPASYTEVDKKIGEYIADLVENGSTLQLGIGKTPNAVANELKNKKYLGIHTEMFTDSMADLIECGAIDNSMKSLYKGKSIGCFAFGSERLYKFIDDNPSFIFKPASWANSPYVIGQNSKMVSINTSLEVDLTGQCASESIGAMQYSCTGGQADTAIGAQMSKGGKSIIALHSTIEITDNDGNKKLISKISPLLKEGTVISLSRNDVDYVVTEYGVAWLRGRSVKERVERLINIAHPSFRDELRYDAKEHMIW</sequence>
<proteinExistence type="inferred from homology"/>
<reference evidence="6" key="1">
    <citation type="journal article" date="2019" name="Int. J. Syst. Evol. Microbiol.">
        <title>The Global Catalogue of Microorganisms (GCM) 10K type strain sequencing project: providing services to taxonomists for standard genome sequencing and annotation.</title>
        <authorList>
            <consortium name="The Broad Institute Genomics Platform"/>
            <consortium name="The Broad Institute Genome Sequencing Center for Infectious Disease"/>
            <person name="Wu L."/>
            <person name="Ma J."/>
        </authorList>
    </citation>
    <scope>NUCLEOTIDE SEQUENCE [LARGE SCALE GENOMIC DNA]</scope>
    <source>
        <strain evidence="6">JCM 1405</strain>
    </source>
</reference>
<dbReference type="InterPro" id="IPR037171">
    <property type="entry name" value="NagB/RpiA_transferase-like"/>
</dbReference>